<sequence length="211" mass="23931">MAIPFSRFTHSPPVRWRGRLCFGPMLLLALLAFNVILLALITTTMIYSAKTLKYGDTIGLYWPTSTDGKAGIVFFYLGVPIVDIFHIIAHIVAYLTTPRGQKDIGVNRSYLHPVAALCGAIIFFGAWIYQLTFTWIFDYVGWENYRDGTWYGLAAARATFGLLTTLLWAVYLGWSAAAVHKDRKSKVRVMEERAREEGRRQGLEEGRRGWS</sequence>
<keyword evidence="2" id="KW-0812">Transmembrane</keyword>
<keyword evidence="2" id="KW-0472">Membrane</keyword>
<keyword evidence="4" id="KW-1185">Reference proteome</keyword>
<gene>
    <name evidence="3" type="ORF">GTA08_BOTSDO09873</name>
</gene>
<dbReference type="EMBL" id="WWBZ02000073">
    <property type="protein sequence ID" value="KAF4302464.1"/>
    <property type="molecule type" value="Genomic_DNA"/>
</dbReference>
<evidence type="ECO:0000313" key="4">
    <source>
        <dbReference type="Proteomes" id="UP000572817"/>
    </source>
</evidence>
<reference evidence="3" key="1">
    <citation type="submission" date="2020-04" db="EMBL/GenBank/DDBJ databases">
        <title>Genome Assembly and Annotation of Botryosphaeria dothidea sdau 11-99, a Latent Pathogen of Apple Fruit Ring Rot in China.</title>
        <authorList>
            <person name="Yu C."/>
            <person name="Diao Y."/>
            <person name="Lu Q."/>
            <person name="Zhao J."/>
            <person name="Cui S."/>
            <person name="Peng C."/>
            <person name="He B."/>
            <person name="Liu H."/>
        </authorList>
    </citation>
    <scope>NUCLEOTIDE SEQUENCE [LARGE SCALE GENOMIC DNA]</scope>
    <source>
        <strain evidence="3">Sdau11-99</strain>
    </source>
</reference>
<feature type="transmembrane region" description="Helical" evidence="2">
    <location>
        <begin position="73"/>
        <end position="97"/>
    </location>
</feature>
<feature type="transmembrane region" description="Helical" evidence="2">
    <location>
        <begin position="149"/>
        <end position="174"/>
    </location>
</feature>
<accession>A0A8H4ILI4</accession>
<dbReference type="AlphaFoldDB" id="A0A8H4ILI4"/>
<feature type="transmembrane region" description="Helical" evidence="2">
    <location>
        <begin position="109"/>
        <end position="129"/>
    </location>
</feature>
<evidence type="ECO:0000313" key="3">
    <source>
        <dbReference type="EMBL" id="KAF4302464.1"/>
    </source>
</evidence>
<proteinExistence type="predicted"/>
<organism evidence="3 4">
    <name type="scientific">Botryosphaeria dothidea</name>
    <dbReference type="NCBI Taxonomy" id="55169"/>
    <lineage>
        <taxon>Eukaryota</taxon>
        <taxon>Fungi</taxon>
        <taxon>Dikarya</taxon>
        <taxon>Ascomycota</taxon>
        <taxon>Pezizomycotina</taxon>
        <taxon>Dothideomycetes</taxon>
        <taxon>Dothideomycetes incertae sedis</taxon>
        <taxon>Botryosphaeriales</taxon>
        <taxon>Botryosphaeriaceae</taxon>
        <taxon>Botryosphaeria</taxon>
    </lineage>
</organism>
<comment type="caution">
    <text evidence="3">The sequence shown here is derived from an EMBL/GenBank/DDBJ whole genome shotgun (WGS) entry which is preliminary data.</text>
</comment>
<evidence type="ECO:0000256" key="2">
    <source>
        <dbReference type="SAM" id="Phobius"/>
    </source>
</evidence>
<keyword evidence="2" id="KW-1133">Transmembrane helix</keyword>
<protein>
    <submittedName>
        <fullName evidence="3">Uncharacterized protein</fullName>
    </submittedName>
</protein>
<dbReference type="OrthoDB" id="4167046at2759"/>
<dbReference type="Proteomes" id="UP000572817">
    <property type="component" value="Unassembled WGS sequence"/>
</dbReference>
<feature type="transmembrane region" description="Helical" evidence="2">
    <location>
        <begin position="21"/>
        <end position="47"/>
    </location>
</feature>
<name>A0A8H4ILI4_9PEZI</name>
<feature type="region of interest" description="Disordered" evidence="1">
    <location>
        <begin position="190"/>
        <end position="211"/>
    </location>
</feature>
<evidence type="ECO:0000256" key="1">
    <source>
        <dbReference type="SAM" id="MobiDB-lite"/>
    </source>
</evidence>